<evidence type="ECO:0000313" key="2">
    <source>
        <dbReference type="Proteomes" id="UP000184485"/>
    </source>
</evidence>
<name>A0A1M5MNP8_9HYPH</name>
<keyword evidence="2" id="KW-1185">Reference proteome</keyword>
<gene>
    <name evidence="1" type="ORF">SAMN02745157_4823</name>
</gene>
<dbReference type="AlphaFoldDB" id="A0A1M5MNP8"/>
<dbReference type="EMBL" id="FQUP01000007">
    <property type="protein sequence ID" value="SHG78393.1"/>
    <property type="molecule type" value="Genomic_DNA"/>
</dbReference>
<sequence>MWLYVPSPTGSTSSDLASFGFGDREVSALVGIRFPNCVPARKVGAQGKGLFREVHLATGRTMKEAMA</sequence>
<organism evidence="1 2">
    <name type="scientific">Kaistia soli DSM 19436</name>
    <dbReference type="NCBI Taxonomy" id="1122133"/>
    <lineage>
        <taxon>Bacteria</taxon>
        <taxon>Pseudomonadati</taxon>
        <taxon>Pseudomonadota</taxon>
        <taxon>Alphaproteobacteria</taxon>
        <taxon>Hyphomicrobiales</taxon>
        <taxon>Kaistiaceae</taxon>
        <taxon>Kaistia</taxon>
    </lineage>
</organism>
<proteinExistence type="predicted"/>
<accession>A0A1M5MNP8</accession>
<evidence type="ECO:0000313" key="1">
    <source>
        <dbReference type="EMBL" id="SHG78393.1"/>
    </source>
</evidence>
<dbReference type="RefSeq" id="WP_084527866.1">
    <property type="nucleotide sequence ID" value="NZ_FQUP01000007.1"/>
</dbReference>
<reference evidence="1 2" key="1">
    <citation type="submission" date="2016-11" db="EMBL/GenBank/DDBJ databases">
        <authorList>
            <person name="Jaros S."/>
            <person name="Januszkiewicz K."/>
            <person name="Wedrychowicz H."/>
        </authorList>
    </citation>
    <scope>NUCLEOTIDE SEQUENCE [LARGE SCALE GENOMIC DNA]</scope>
    <source>
        <strain evidence="1 2">DSM 19436</strain>
    </source>
</reference>
<protein>
    <submittedName>
        <fullName evidence="1">Uncharacterized protein</fullName>
    </submittedName>
</protein>
<dbReference type="Proteomes" id="UP000184485">
    <property type="component" value="Unassembled WGS sequence"/>
</dbReference>
<dbReference type="STRING" id="1122133.SAMN02745157_4823"/>